<reference evidence="2 3" key="1">
    <citation type="submission" date="2015-01" db="EMBL/GenBank/DDBJ databases">
        <title>Evolution of Trichinella species and genotypes.</title>
        <authorList>
            <person name="Korhonen P.K."/>
            <person name="Edoardo P."/>
            <person name="Giuseppe L.R."/>
            <person name="Gasser R.B."/>
        </authorList>
    </citation>
    <scope>NUCLEOTIDE SEQUENCE [LARGE SCALE GENOMIC DNA]</scope>
    <source>
        <strain evidence="2">ISS417</strain>
    </source>
</reference>
<dbReference type="Proteomes" id="UP000055048">
    <property type="component" value="Unassembled WGS sequence"/>
</dbReference>
<name>A0A0V0UAB9_9BILA</name>
<evidence type="ECO:0000313" key="3">
    <source>
        <dbReference type="Proteomes" id="UP000055048"/>
    </source>
</evidence>
<evidence type="ECO:0000256" key="1">
    <source>
        <dbReference type="SAM" id="MobiDB-lite"/>
    </source>
</evidence>
<keyword evidence="3" id="KW-1185">Reference proteome</keyword>
<dbReference type="AlphaFoldDB" id="A0A0V0UAB9"/>
<organism evidence="2 3">
    <name type="scientific">Trichinella murrelli</name>
    <dbReference type="NCBI Taxonomy" id="144512"/>
    <lineage>
        <taxon>Eukaryota</taxon>
        <taxon>Metazoa</taxon>
        <taxon>Ecdysozoa</taxon>
        <taxon>Nematoda</taxon>
        <taxon>Enoplea</taxon>
        <taxon>Dorylaimia</taxon>
        <taxon>Trichinellida</taxon>
        <taxon>Trichinellidae</taxon>
        <taxon>Trichinella</taxon>
    </lineage>
</organism>
<evidence type="ECO:0000313" key="2">
    <source>
        <dbReference type="EMBL" id="KRX48160.1"/>
    </source>
</evidence>
<gene>
    <name evidence="2" type="ORF">T05_3472</name>
</gene>
<feature type="compositionally biased region" description="Polar residues" evidence="1">
    <location>
        <begin position="14"/>
        <end position="25"/>
    </location>
</feature>
<protein>
    <submittedName>
        <fullName evidence="2">Uncharacterized protein</fullName>
    </submittedName>
</protein>
<dbReference type="EMBL" id="JYDJ01000033">
    <property type="protein sequence ID" value="KRX48160.1"/>
    <property type="molecule type" value="Genomic_DNA"/>
</dbReference>
<feature type="region of interest" description="Disordered" evidence="1">
    <location>
        <begin position="1"/>
        <end position="25"/>
    </location>
</feature>
<sequence>MPSGERESERKGNPSVNTSLSPFSGESANNLYEGQSFAVVLAYLNFVNPGYNHTGSLDCRY</sequence>
<proteinExistence type="predicted"/>
<accession>A0A0V0UAB9</accession>
<feature type="compositionally biased region" description="Basic and acidic residues" evidence="1">
    <location>
        <begin position="1"/>
        <end position="12"/>
    </location>
</feature>
<comment type="caution">
    <text evidence="2">The sequence shown here is derived from an EMBL/GenBank/DDBJ whole genome shotgun (WGS) entry which is preliminary data.</text>
</comment>